<dbReference type="Pfam" id="PF03070">
    <property type="entry name" value="TENA_THI-4"/>
    <property type="match status" value="1"/>
</dbReference>
<dbReference type="NCBIfam" id="TIGR04306">
    <property type="entry name" value="salvage_TenA"/>
    <property type="match status" value="1"/>
</dbReference>
<dbReference type="EC" id="3.5.99.2" evidence="5 9"/>
<evidence type="ECO:0000256" key="7">
    <source>
        <dbReference type="ARBA" id="ARBA00022977"/>
    </source>
</evidence>
<comment type="similarity">
    <text evidence="3 9">Belongs to the TenA family.</text>
</comment>
<comment type="catalytic activity">
    <reaction evidence="1 9">
        <text>4-amino-5-aminomethyl-2-methylpyrimidine + H2O = 4-amino-5-hydroxymethyl-2-methylpyrimidine + NH4(+)</text>
        <dbReference type="Rhea" id="RHEA:31799"/>
        <dbReference type="ChEBI" id="CHEBI:15377"/>
        <dbReference type="ChEBI" id="CHEBI:16892"/>
        <dbReference type="ChEBI" id="CHEBI:28938"/>
        <dbReference type="ChEBI" id="CHEBI:63416"/>
        <dbReference type="EC" id="3.5.99.2"/>
    </reaction>
</comment>
<evidence type="ECO:0000313" key="12">
    <source>
        <dbReference type="Proteomes" id="UP001164803"/>
    </source>
</evidence>
<evidence type="ECO:0000313" key="11">
    <source>
        <dbReference type="EMBL" id="WAH37833.1"/>
    </source>
</evidence>
<dbReference type="InterPro" id="IPR027574">
    <property type="entry name" value="Thiaminase_II"/>
</dbReference>
<feature type="domain" description="Thiaminase-2/PQQC" evidence="10">
    <location>
        <begin position="16"/>
        <end position="217"/>
    </location>
</feature>
<keyword evidence="7 9" id="KW-0784">Thiamine biosynthesis</keyword>
<gene>
    <name evidence="11" type="primary">tenA</name>
    <name evidence="11" type="ORF">NZD86_04825</name>
</gene>
<evidence type="ECO:0000256" key="6">
    <source>
        <dbReference type="ARBA" id="ARBA00013647"/>
    </source>
</evidence>
<dbReference type="EMBL" id="CP104064">
    <property type="protein sequence ID" value="WAH37833.1"/>
    <property type="molecule type" value="Genomic_DNA"/>
</dbReference>
<reference evidence="11" key="1">
    <citation type="submission" date="2022-08" db="EMBL/GenBank/DDBJ databases">
        <title>Alicyclobacillus dauci DSM2870, complete genome.</title>
        <authorList>
            <person name="Wang Q."/>
            <person name="Cai R."/>
            <person name="Wang Z."/>
        </authorList>
    </citation>
    <scope>NUCLEOTIDE SEQUENCE</scope>
    <source>
        <strain evidence="11">DSM 28700</strain>
    </source>
</reference>
<dbReference type="InterPro" id="IPR004305">
    <property type="entry name" value="Thiaminase-2/PQQC"/>
</dbReference>
<keyword evidence="12" id="KW-1185">Reference proteome</keyword>
<accession>A0ABY6Z5P9</accession>
<evidence type="ECO:0000256" key="1">
    <source>
        <dbReference type="ARBA" id="ARBA00001881"/>
    </source>
</evidence>
<dbReference type="SUPFAM" id="SSF48613">
    <property type="entry name" value="Heme oxygenase-like"/>
    <property type="match status" value="1"/>
</dbReference>
<dbReference type="PANTHER" id="PTHR43198:SF2">
    <property type="entry name" value="SI:CH1073-67J19.1-RELATED"/>
    <property type="match status" value="1"/>
</dbReference>
<dbReference type="CDD" id="cd19360">
    <property type="entry name" value="TenA_C_SaTenA-like"/>
    <property type="match status" value="1"/>
</dbReference>
<dbReference type="Gene3D" id="1.20.910.10">
    <property type="entry name" value="Heme oxygenase-like"/>
    <property type="match status" value="1"/>
</dbReference>
<name>A0ABY6Z5P9_9BACL</name>
<dbReference type="PANTHER" id="PTHR43198">
    <property type="entry name" value="BIFUNCTIONAL TH2 PROTEIN"/>
    <property type="match status" value="1"/>
</dbReference>
<evidence type="ECO:0000256" key="9">
    <source>
        <dbReference type="RuleBase" id="RU363093"/>
    </source>
</evidence>
<proteinExistence type="inferred from homology"/>
<comment type="subunit">
    <text evidence="4">Homotetramer.</text>
</comment>
<evidence type="ECO:0000256" key="2">
    <source>
        <dbReference type="ARBA" id="ARBA00004948"/>
    </source>
</evidence>
<evidence type="ECO:0000256" key="5">
    <source>
        <dbReference type="ARBA" id="ARBA00012684"/>
    </source>
</evidence>
<dbReference type="Proteomes" id="UP001164803">
    <property type="component" value="Chromosome"/>
</dbReference>
<comment type="catalytic activity">
    <reaction evidence="8 9">
        <text>thiamine + H2O = 5-(2-hydroxyethyl)-4-methylthiazole + 4-amino-5-hydroxymethyl-2-methylpyrimidine + H(+)</text>
        <dbReference type="Rhea" id="RHEA:17509"/>
        <dbReference type="ChEBI" id="CHEBI:15377"/>
        <dbReference type="ChEBI" id="CHEBI:15378"/>
        <dbReference type="ChEBI" id="CHEBI:16892"/>
        <dbReference type="ChEBI" id="CHEBI:17957"/>
        <dbReference type="ChEBI" id="CHEBI:18385"/>
        <dbReference type="EC" id="3.5.99.2"/>
    </reaction>
</comment>
<keyword evidence="9" id="KW-0378">Hydrolase</keyword>
<comment type="pathway">
    <text evidence="2 9">Cofactor biosynthesis; thiamine diphosphate biosynthesis.</text>
</comment>
<evidence type="ECO:0000259" key="10">
    <source>
        <dbReference type="Pfam" id="PF03070"/>
    </source>
</evidence>
<evidence type="ECO:0000256" key="8">
    <source>
        <dbReference type="ARBA" id="ARBA00048337"/>
    </source>
</evidence>
<sequence>MQFTDELRNLTDALFKRIKRHPFVQGIANESLEPNQLIHYVQQDYQYLTTYVQVYGLAMAKCTNRDQMRDLHARMRIVLEEEIHPHINFCRVAQVDYRDLQTGVALAPTAHHYAKHMLSVAQSGSLGEILATLLPCHWIYIDIADDMMSRVQPNETHAFYDWIRFYSSEEMHTGLATFRDWIDAYTLNSGERERDLMREHFLTSCQLELRFFDMAYTLEDWAVRGLLV</sequence>
<dbReference type="InterPro" id="IPR016084">
    <property type="entry name" value="Haem_Oase-like_multi-hlx"/>
</dbReference>
<dbReference type="RefSeq" id="WP_268045360.1">
    <property type="nucleotide sequence ID" value="NZ_CP104064.1"/>
</dbReference>
<organism evidence="11 12">
    <name type="scientific">Alicyclobacillus dauci</name>
    <dbReference type="NCBI Taxonomy" id="1475485"/>
    <lineage>
        <taxon>Bacteria</taxon>
        <taxon>Bacillati</taxon>
        <taxon>Bacillota</taxon>
        <taxon>Bacilli</taxon>
        <taxon>Bacillales</taxon>
        <taxon>Alicyclobacillaceae</taxon>
        <taxon>Alicyclobacillus</taxon>
    </lineage>
</organism>
<evidence type="ECO:0000256" key="3">
    <source>
        <dbReference type="ARBA" id="ARBA00010264"/>
    </source>
</evidence>
<evidence type="ECO:0000256" key="4">
    <source>
        <dbReference type="ARBA" id="ARBA00011881"/>
    </source>
</evidence>
<dbReference type="InterPro" id="IPR050967">
    <property type="entry name" value="Thiamine_Salvage_TenA"/>
</dbReference>
<protein>
    <recommendedName>
        <fullName evidence="6 9">Aminopyrimidine aminohydrolase</fullName>
        <ecNumber evidence="5 9">3.5.99.2</ecNumber>
    </recommendedName>
</protein>
<comment type="function">
    <text evidence="9">Catalyzes an amino-pyrimidine hydrolysis reaction at the C5' of the pyrimidine moiety of thiamine compounds, a reaction that is part of a thiamine salvage pathway.</text>
</comment>